<dbReference type="GO" id="GO:0005198">
    <property type="term" value="F:structural molecule activity"/>
    <property type="evidence" value="ECO:0007669"/>
    <property type="project" value="UniProtKB-UniRule"/>
</dbReference>
<reference evidence="7 8" key="1">
    <citation type="submission" date="2009-04" db="EMBL/GenBank/DDBJ databases">
        <authorList>
            <person name="Qin X."/>
            <person name="Bachman B."/>
            <person name="Battles P."/>
            <person name="Bell A."/>
            <person name="Bess C."/>
            <person name="Bickham C."/>
            <person name="Chaboub L."/>
            <person name="Chen D."/>
            <person name="Coyle M."/>
            <person name="Deiros D.R."/>
            <person name="Dinh H."/>
            <person name="Forbes L."/>
            <person name="Fowler G."/>
            <person name="Francisco L."/>
            <person name="Fu Q."/>
            <person name="Gubbala S."/>
            <person name="Hale W."/>
            <person name="Han Y."/>
            <person name="Hemphill L."/>
            <person name="Highlander S.K."/>
            <person name="Hirani K."/>
            <person name="Hogues M."/>
            <person name="Jackson L."/>
            <person name="Jakkamsetti A."/>
            <person name="Javaid M."/>
            <person name="Jiang H."/>
            <person name="Korchina V."/>
            <person name="Kovar C."/>
            <person name="Lara F."/>
            <person name="Lee S."/>
            <person name="Mata R."/>
            <person name="Mathew T."/>
            <person name="Moen C."/>
            <person name="Morales K."/>
            <person name="Munidasa M."/>
            <person name="Nazareth L."/>
            <person name="Ngo R."/>
            <person name="Nguyen L."/>
            <person name="Okwuonu G."/>
            <person name="Ongeri F."/>
            <person name="Patil S."/>
            <person name="Petrosino J."/>
            <person name="Pham C."/>
            <person name="Pham P."/>
            <person name="Pu L.-L."/>
            <person name="Puazo M."/>
            <person name="Raj R."/>
            <person name="Reid J."/>
            <person name="Rouhana J."/>
            <person name="Saada N."/>
            <person name="Shang Y."/>
            <person name="Simmons D."/>
            <person name="Thornton R."/>
            <person name="Warren J."/>
            <person name="Weissenberger G."/>
            <person name="Zhang J."/>
            <person name="Zhang L."/>
            <person name="Zhou C."/>
            <person name="Zhu D."/>
            <person name="Muzny D."/>
            <person name="Worley K."/>
            <person name="Gibbs R."/>
        </authorList>
    </citation>
    <scope>NUCLEOTIDE SEQUENCE [LARGE SCALE GENOMIC DNA]</scope>
    <source>
        <strain evidence="7 8">ATCC 43531</strain>
    </source>
</reference>
<dbReference type="InterPro" id="IPR046358">
    <property type="entry name" value="Flagellin_C"/>
</dbReference>
<evidence type="ECO:0000259" key="5">
    <source>
        <dbReference type="Pfam" id="PF00669"/>
    </source>
</evidence>
<dbReference type="HOGENOM" id="CLU_011142_3_2_9"/>
<dbReference type="STRING" id="638302.HMPREF0908_2068"/>
<dbReference type="Pfam" id="PF00669">
    <property type="entry name" value="Flagellin_N"/>
    <property type="match status" value="1"/>
</dbReference>
<feature type="domain" description="Flagellin N-terminal" evidence="5">
    <location>
        <begin position="5"/>
        <end position="140"/>
    </location>
</feature>
<dbReference type="PANTHER" id="PTHR42792">
    <property type="entry name" value="FLAGELLIN"/>
    <property type="match status" value="1"/>
</dbReference>
<evidence type="ECO:0000256" key="2">
    <source>
        <dbReference type="ARBA" id="ARBA00020110"/>
    </source>
</evidence>
<name>C4V6G8_9FIRM</name>
<evidence type="ECO:0000313" key="7">
    <source>
        <dbReference type="EMBL" id="EEQ47766.1"/>
    </source>
</evidence>
<evidence type="ECO:0000256" key="4">
    <source>
        <dbReference type="RuleBase" id="RU362073"/>
    </source>
</evidence>
<keyword evidence="7" id="KW-0969">Cilium</keyword>
<dbReference type="Gene3D" id="1.20.1330.10">
    <property type="entry name" value="f41 fragment of flagellin, N-terminal domain"/>
    <property type="match status" value="2"/>
</dbReference>
<protein>
    <recommendedName>
        <fullName evidence="2 4">Flagellin</fullName>
    </recommendedName>
</protein>
<dbReference type="Pfam" id="PF00700">
    <property type="entry name" value="Flagellin_C"/>
    <property type="match status" value="1"/>
</dbReference>
<evidence type="ECO:0000256" key="1">
    <source>
        <dbReference type="ARBA" id="ARBA00005709"/>
    </source>
</evidence>
<dbReference type="PRINTS" id="PR00207">
    <property type="entry name" value="FLAGELLIN"/>
</dbReference>
<comment type="function">
    <text evidence="4">Flagellin is the subunit protein which polymerizes to form the filaments of bacterial flagella.</text>
</comment>
<dbReference type="OrthoDB" id="9796789at2"/>
<dbReference type="Proteomes" id="UP000005309">
    <property type="component" value="Unassembled WGS sequence"/>
</dbReference>
<evidence type="ECO:0000256" key="3">
    <source>
        <dbReference type="ARBA" id="ARBA00023143"/>
    </source>
</evidence>
<dbReference type="GO" id="GO:0005576">
    <property type="term" value="C:extracellular region"/>
    <property type="evidence" value="ECO:0007669"/>
    <property type="project" value="UniProtKB-SubCell"/>
</dbReference>
<comment type="caution">
    <text evidence="7">The sequence shown here is derived from an EMBL/GenBank/DDBJ whole genome shotgun (WGS) entry which is preliminary data.</text>
</comment>
<keyword evidence="3 4" id="KW-0975">Bacterial flagellum</keyword>
<keyword evidence="8" id="KW-1185">Reference proteome</keyword>
<feature type="domain" description="Flagellin C-terminal" evidence="6">
    <location>
        <begin position="382"/>
        <end position="466"/>
    </location>
</feature>
<accession>C4V6G8</accession>
<sequence length="467" mass="49853">MAMVVKNNMSAVNTLNVLNKNQSALSQSLQKVSSGMKINSAGDDASGMAISERMRVQVRSLDQDDKNTKNGTALLRTAEGAVQSTVEVLKTLKEKAINAANDTNTDEDRRLIQKEVDKLIDQIDENALTTYNGKYLIDGSRNGFVGGPGGQGTFTCFTNTSLSTDTTGLTFLTELKRRDGNDLGILPSDTLTASWVKDGVTYTRSVSPIGDTMDLAGAIRLVTESHAGLGPTNELIGTDAYGRPVYTPDNKPGITVQANKPGVDGQIAGLTFCVTDSEGKMRNDVNATLDAFKETIRGQNPSEDNSLVLQTGTRANQEIKVGFTDMRSAALGLQSQSGNGWDHQPLPPPMSPLPPNFTDTQVVGMGPKVQLTTREAANAAINVFDNALIKATDEAVNIGAVQNRLQYTSNNLIVAAENVQASESTIRDADMAKEMTAYTKNNVLTQAAQAMLAQANQNSSTVLSLLK</sequence>
<dbReference type="eggNOG" id="COG1344">
    <property type="taxonomic scope" value="Bacteria"/>
</dbReference>
<dbReference type="RefSeq" id="WP_006691192.1">
    <property type="nucleotide sequence ID" value="NZ_GG694008.1"/>
</dbReference>
<proteinExistence type="inferred from homology"/>
<keyword evidence="4" id="KW-0964">Secreted</keyword>
<comment type="similarity">
    <text evidence="1 4">Belongs to the bacterial flagellin family.</text>
</comment>
<comment type="subcellular location">
    <subcellularLocation>
        <location evidence="4">Secreted</location>
    </subcellularLocation>
    <subcellularLocation>
        <location evidence="4">Bacterial flagellum</location>
    </subcellularLocation>
</comment>
<keyword evidence="7" id="KW-0282">Flagellum</keyword>
<dbReference type="GO" id="GO:0009288">
    <property type="term" value="C:bacterial-type flagellum"/>
    <property type="evidence" value="ECO:0007669"/>
    <property type="project" value="UniProtKB-SubCell"/>
</dbReference>
<dbReference type="EMBL" id="ACLA01000033">
    <property type="protein sequence ID" value="EEQ47766.1"/>
    <property type="molecule type" value="Genomic_DNA"/>
</dbReference>
<dbReference type="InterPro" id="IPR042187">
    <property type="entry name" value="Flagellin_C_sub2"/>
</dbReference>
<evidence type="ECO:0000313" key="8">
    <source>
        <dbReference type="Proteomes" id="UP000005309"/>
    </source>
</evidence>
<dbReference type="Gene3D" id="6.10.10.10">
    <property type="entry name" value="Flagellar export chaperone, C-terminal domain"/>
    <property type="match status" value="1"/>
</dbReference>
<dbReference type="AlphaFoldDB" id="C4V6G8"/>
<evidence type="ECO:0000259" key="6">
    <source>
        <dbReference type="Pfam" id="PF00700"/>
    </source>
</evidence>
<keyword evidence="7" id="KW-0966">Cell projection</keyword>
<dbReference type="SUPFAM" id="SSF64518">
    <property type="entry name" value="Phase 1 flagellin"/>
    <property type="match status" value="1"/>
</dbReference>
<gene>
    <name evidence="7" type="ORF">HMPREF0908_2068</name>
</gene>
<organism evidence="7 8">
    <name type="scientific">Selenomonas flueggei ATCC 43531</name>
    <dbReference type="NCBI Taxonomy" id="638302"/>
    <lineage>
        <taxon>Bacteria</taxon>
        <taxon>Bacillati</taxon>
        <taxon>Bacillota</taxon>
        <taxon>Negativicutes</taxon>
        <taxon>Selenomonadales</taxon>
        <taxon>Selenomonadaceae</taxon>
        <taxon>Selenomonas</taxon>
    </lineage>
</organism>
<dbReference type="PANTHER" id="PTHR42792:SF2">
    <property type="entry name" value="FLAGELLIN"/>
    <property type="match status" value="1"/>
</dbReference>
<dbReference type="InterPro" id="IPR001029">
    <property type="entry name" value="Flagellin_N"/>
</dbReference>
<dbReference type="InterPro" id="IPR001492">
    <property type="entry name" value="Flagellin"/>
</dbReference>